<dbReference type="Proteomes" id="UP000278157">
    <property type="component" value="Chromosome"/>
</dbReference>
<dbReference type="RefSeq" id="WP_270986265.1">
    <property type="nucleotide sequence ID" value="NZ_CBCRZS010000001.1"/>
</dbReference>
<dbReference type="Gene3D" id="3.40.50.150">
    <property type="entry name" value="Vaccinia Virus protein VP39"/>
    <property type="match status" value="1"/>
</dbReference>
<dbReference type="GO" id="GO:0003886">
    <property type="term" value="F:DNA (cytosine-5-)-methyltransferase activity"/>
    <property type="evidence" value="ECO:0007669"/>
    <property type="project" value="UniProtKB-EC"/>
</dbReference>
<dbReference type="InterPro" id="IPR029063">
    <property type="entry name" value="SAM-dependent_MTases_sf"/>
</dbReference>
<comment type="catalytic activity">
    <reaction evidence="4">
        <text>a 2'-deoxycytidine in DNA + S-adenosyl-L-methionine = a 5-methyl-2'-deoxycytidine in DNA + S-adenosyl-L-homocysteine + H(+)</text>
        <dbReference type="Rhea" id="RHEA:13681"/>
        <dbReference type="Rhea" id="RHEA-COMP:11369"/>
        <dbReference type="Rhea" id="RHEA-COMP:11370"/>
        <dbReference type="ChEBI" id="CHEBI:15378"/>
        <dbReference type="ChEBI" id="CHEBI:57856"/>
        <dbReference type="ChEBI" id="CHEBI:59789"/>
        <dbReference type="ChEBI" id="CHEBI:85452"/>
        <dbReference type="ChEBI" id="CHEBI:85454"/>
        <dbReference type="EC" id="2.1.1.37"/>
    </reaction>
</comment>
<protein>
    <submittedName>
        <fullName evidence="5">Cytosine-specific methyltransferase NlaX</fullName>
        <ecNumber evidence="5">2.1.1.37</ecNumber>
    </submittedName>
</protein>
<dbReference type="Pfam" id="PF00145">
    <property type="entry name" value="DNA_methylase"/>
    <property type="match status" value="1"/>
</dbReference>
<dbReference type="EMBL" id="LR134372">
    <property type="protein sequence ID" value="VEG85264.1"/>
    <property type="molecule type" value="Genomic_DNA"/>
</dbReference>
<evidence type="ECO:0000313" key="5">
    <source>
        <dbReference type="EMBL" id="VEG85264.1"/>
    </source>
</evidence>
<keyword evidence="1 5" id="KW-0489">Methyltransferase</keyword>
<dbReference type="GO" id="GO:0009307">
    <property type="term" value="P:DNA restriction-modification system"/>
    <property type="evidence" value="ECO:0007669"/>
    <property type="project" value="UniProtKB-KW"/>
</dbReference>
<dbReference type="SUPFAM" id="SSF53335">
    <property type="entry name" value="S-adenosyl-L-methionine-dependent methyltransferases"/>
    <property type="match status" value="1"/>
</dbReference>
<sequence length="71" mass="8154">MLENVKHLIHHNKGQTLKIILQNLGYEVSFKLLNAKDFGVPQNRERIIIIASQKTAFNFDLLILKKPQISA</sequence>
<evidence type="ECO:0000256" key="2">
    <source>
        <dbReference type="ARBA" id="ARBA00022679"/>
    </source>
</evidence>
<evidence type="ECO:0000256" key="1">
    <source>
        <dbReference type="ARBA" id="ARBA00022603"/>
    </source>
</evidence>
<reference evidence="5 6" key="1">
    <citation type="submission" date="2018-12" db="EMBL/GenBank/DDBJ databases">
        <authorList>
            <consortium name="Pathogen Informatics"/>
        </authorList>
    </citation>
    <scope>NUCLEOTIDE SEQUENCE [LARGE SCALE GENOMIC DNA]</scope>
    <source>
        <strain evidence="5 6">NCTC11541</strain>
    </source>
</reference>
<evidence type="ECO:0000313" key="6">
    <source>
        <dbReference type="Proteomes" id="UP000278157"/>
    </source>
</evidence>
<evidence type="ECO:0000256" key="3">
    <source>
        <dbReference type="ARBA" id="ARBA00022747"/>
    </source>
</evidence>
<evidence type="ECO:0000256" key="4">
    <source>
        <dbReference type="ARBA" id="ARBA00047422"/>
    </source>
</evidence>
<accession>A0A3S4WPD2</accession>
<gene>
    <name evidence="5" type="primary">banIM</name>
    <name evidence="5" type="ORF">NCTC11541_01308</name>
</gene>
<organism evidence="5 6">
    <name type="scientific">Campylobacter upsaliensis</name>
    <dbReference type="NCBI Taxonomy" id="28080"/>
    <lineage>
        <taxon>Bacteria</taxon>
        <taxon>Pseudomonadati</taxon>
        <taxon>Campylobacterota</taxon>
        <taxon>Epsilonproteobacteria</taxon>
        <taxon>Campylobacterales</taxon>
        <taxon>Campylobacteraceae</taxon>
        <taxon>Campylobacter</taxon>
    </lineage>
</organism>
<dbReference type="EC" id="2.1.1.37" evidence="5"/>
<name>A0A3S4WPD2_CAMUP</name>
<keyword evidence="3" id="KW-0680">Restriction system</keyword>
<proteinExistence type="predicted"/>
<dbReference type="GO" id="GO:0032259">
    <property type="term" value="P:methylation"/>
    <property type="evidence" value="ECO:0007669"/>
    <property type="project" value="UniProtKB-KW"/>
</dbReference>
<keyword evidence="2 5" id="KW-0808">Transferase</keyword>
<dbReference type="InterPro" id="IPR001525">
    <property type="entry name" value="C5_MeTfrase"/>
</dbReference>
<dbReference type="AlphaFoldDB" id="A0A3S4WPD2"/>